<evidence type="ECO:0000259" key="1">
    <source>
        <dbReference type="Pfam" id="PF20150"/>
    </source>
</evidence>
<dbReference type="Proteomes" id="UP000285146">
    <property type="component" value="Unassembled WGS sequence"/>
</dbReference>
<evidence type="ECO:0000313" key="3">
    <source>
        <dbReference type="Proteomes" id="UP000285146"/>
    </source>
</evidence>
<proteinExistence type="predicted"/>
<dbReference type="InParanoid" id="A0A423XFX3"/>
<dbReference type="Pfam" id="PF20150">
    <property type="entry name" value="2EXR"/>
    <property type="match status" value="1"/>
</dbReference>
<dbReference type="EMBL" id="LKEB01000011">
    <property type="protein sequence ID" value="ROW15088.1"/>
    <property type="molecule type" value="Genomic_DNA"/>
</dbReference>
<comment type="caution">
    <text evidence="2">The sequence shown here is derived from an EMBL/GenBank/DDBJ whole genome shotgun (WGS) entry which is preliminary data.</text>
</comment>
<gene>
    <name evidence="2" type="ORF">VPNG_03419</name>
</gene>
<dbReference type="InterPro" id="IPR045518">
    <property type="entry name" value="2EXR"/>
</dbReference>
<name>A0A423XFX3_9PEZI</name>
<dbReference type="AlphaFoldDB" id="A0A423XFX3"/>
<keyword evidence="3" id="KW-1185">Reference proteome</keyword>
<dbReference type="OrthoDB" id="3473305at2759"/>
<evidence type="ECO:0000313" key="2">
    <source>
        <dbReference type="EMBL" id="ROW15088.1"/>
    </source>
</evidence>
<organism evidence="2 3">
    <name type="scientific">Cytospora leucostoma</name>
    <dbReference type="NCBI Taxonomy" id="1230097"/>
    <lineage>
        <taxon>Eukaryota</taxon>
        <taxon>Fungi</taxon>
        <taxon>Dikarya</taxon>
        <taxon>Ascomycota</taxon>
        <taxon>Pezizomycotina</taxon>
        <taxon>Sordariomycetes</taxon>
        <taxon>Sordariomycetidae</taxon>
        <taxon>Diaporthales</taxon>
        <taxon>Cytosporaceae</taxon>
        <taxon>Cytospora</taxon>
    </lineage>
</organism>
<accession>A0A423XFX3</accession>
<feature type="domain" description="2EXR" evidence="1">
    <location>
        <begin position="7"/>
        <end position="90"/>
    </location>
</feature>
<protein>
    <recommendedName>
        <fullName evidence="1">2EXR domain-containing protein</fullName>
    </recommendedName>
</protein>
<sequence length="300" mass="34262">MSTTDRHGFGKLPLELRQAIWEDCLPDPKSSPKIYFYNRDDFGHEQACASDNGPGGHARLKVVIDFPVILHVCYESRDFAPREHGISFQLFPQRPVHLRGRAPSSYVLMPCRPYRPETDVFLITEDNMGDLWEAPDRQRNDPHHVFGSIRHLAFGSWHMINRDAIEFWLRFLCTLPSLRHVSIVFGYYWGLMGLDDSFVVEDFRDSRHSTLSPFTGETAGLHPEISEEMIEDIPELTPVVVPDFIARLNKHLSMIEVPDDVNAPWDKDSGQWLFSISAQEMVTECSSSTSIGTRDGISND</sequence>
<reference evidence="2 3" key="1">
    <citation type="submission" date="2015-09" db="EMBL/GenBank/DDBJ databases">
        <title>Host preference determinants of Valsa canker pathogens revealed by comparative genomics.</title>
        <authorList>
            <person name="Yin Z."/>
            <person name="Huang L."/>
        </authorList>
    </citation>
    <scope>NUCLEOTIDE SEQUENCE [LARGE SCALE GENOMIC DNA]</scope>
    <source>
        <strain evidence="2 3">SXYLt</strain>
    </source>
</reference>